<reference evidence="1 2" key="1">
    <citation type="submission" date="2020-02" db="EMBL/GenBank/DDBJ databases">
        <title>Genome sequence of strain CCNWXJ40-4.</title>
        <authorList>
            <person name="Gao J."/>
            <person name="Sun J."/>
        </authorList>
    </citation>
    <scope>NUCLEOTIDE SEQUENCE [LARGE SCALE GENOMIC DNA]</scope>
    <source>
        <strain evidence="1 2">CCNWXJ 40-4</strain>
    </source>
</reference>
<dbReference type="Proteomes" id="UP001642900">
    <property type="component" value="Unassembled WGS sequence"/>
</dbReference>
<proteinExistence type="predicted"/>
<sequence length="107" mass="11975">MLERTRPSLVSGVDLRNAAMQARDSRRNISRAPLFGADEMRPIVFLPNWQRVATGGVSSPARMRHAPGMELSPRNRLLYGGAINCALWTGWIPKEMFYENCACRAAI</sequence>
<gene>
    <name evidence="1" type="ORF">G6N73_09645</name>
</gene>
<comment type="caution">
    <text evidence="1">The sequence shown here is derived from an EMBL/GenBank/DDBJ whole genome shotgun (WGS) entry which is preliminary data.</text>
</comment>
<dbReference type="EMBL" id="JAAKZF010000009">
    <property type="protein sequence ID" value="NGO51440.1"/>
    <property type="molecule type" value="Genomic_DNA"/>
</dbReference>
<evidence type="ECO:0000313" key="2">
    <source>
        <dbReference type="Proteomes" id="UP001642900"/>
    </source>
</evidence>
<name>A0A6G4WBC3_9HYPH</name>
<dbReference type="RefSeq" id="WP_165026804.1">
    <property type="nucleotide sequence ID" value="NZ_JAAKZF010000009.1"/>
</dbReference>
<protein>
    <submittedName>
        <fullName evidence="1">Uncharacterized protein</fullName>
    </submittedName>
</protein>
<evidence type="ECO:0000313" key="1">
    <source>
        <dbReference type="EMBL" id="NGO51440.1"/>
    </source>
</evidence>
<keyword evidence="2" id="KW-1185">Reference proteome</keyword>
<accession>A0A6G4WBC3</accession>
<dbReference type="AlphaFoldDB" id="A0A6G4WBC3"/>
<organism evidence="1 2">
    <name type="scientific">Allomesorhizobium camelthorni</name>
    <dbReference type="NCBI Taxonomy" id="475069"/>
    <lineage>
        <taxon>Bacteria</taxon>
        <taxon>Pseudomonadati</taxon>
        <taxon>Pseudomonadota</taxon>
        <taxon>Alphaproteobacteria</taxon>
        <taxon>Hyphomicrobiales</taxon>
        <taxon>Phyllobacteriaceae</taxon>
        <taxon>Allomesorhizobium</taxon>
    </lineage>
</organism>